<keyword evidence="20" id="KW-1185">Reference proteome</keyword>
<dbReference type="HOGENOM" id="CLU_004624_4_2_1"/>
<feature type="transmembrane region" description="Helical" evidence="17">
    <location>
        <begin position="221"/>
        <end position="242"/>
    </location>
</feature>
<keyword evidence="10" id="KW-0326">Glycosidase</keyword>
<gene>
    <name evidence="19" type="ORF">A1O7_00175</name>
</gene>
<dbReference type="GO" id="GO:0009986">
    <property type="term" value="C:cell surface"/>
    <property type="evidence" value="ECO:0007669"/>
    <property type="project" value="TreeGrafter"/>
</dbReference>
<sequence length="752" mass="83411">MPKPRRESAARADTRPAFNRPPNARAAPAPARAPAAHPFLSDDDDEPPRTPKRAPRPREKAKASPVPSPSPEKRPRRASDRHRSASDARGDPRRHRERERDRAKYSSGTSTNSGTQLLSSAALAKLNAHNERTEFEEKYEERKRREKRQKEYKKLKAADASPRRKTKHKNRNVSGAILEEGRGGGRKHGRAHGRGGGYEKEYEYEAHRRSDGDAGRRKKKIWLLLGLIALLLIIFIPIGVVVSNNSKKSGGGSSPSSASSGDTSSDPKNDCDASSVPASAKGTYTDISTWMDTADFNCTYTAETVGGLSVMGLNSDWDDSTKANDNVPALNEKWDYGNMPIRGVNVGGWLSLEPFITPSMFDYPASAGVVDEWTLTQKLGPAAQRVLETHYSTFITKQSFVDIKNAGLDHVRIPYPYWAVTTYPGDPYVPQVAWRYLLRAIEYCRQNGLRVNLDLHSVPGSQNGWAHSGHQGDIGWILGPDGATNAQRSLDIHKQLSSFFAQDRYKNVVTIYGLVNEPKMLVIPPQSVLDWNQQAIKIVRGNGIDQHIVFGDGFLSLDSWDDMFHGVDDKLVMDTHQYQIFNTGQLKLKHQDKINLACSGWTGLMVAANNPSTGWGPIVDGEWSQADTDCTPNLNNVGVGSRWAGTLDTGDPDTSVLTPTCAEPPCSCAQANADPSTYSASYKQFLQMYAEAQMHSFEQAWGWFYWTWRTENAVQWSYMLGLKAGILPEKAYSPSFKCDSNVPDFSDLPESY</sequence>
<comment type="catalytic activity">
    <reaction evidence="12">
        <text>Successive hydrolysis of beta-D-glucose units from the non-reducing ends of (1-&gt;3)-beta-D-glucans, releasing alpha-glucose.</text>
        <dbReference type="EC" id="3.2.1.58"/>
    </reaction>
</comment>
<dbReference type="GO" id="GO:0009251">
    <property type="term" value="P:glucan catabolic process"/>
    <property type="evidence" value="ECO:0007669"/>
    <property type="project" value="TreeGrafter"/>
</dbReference>
<keyword evidence="7 17" id="KW-1133">Transmembrane helix</keyword>
<feature type="compositionally biased region" description="Basic and acidic residues" evidence="16">
    <location>
        <begin position="128"/>
        <end position="157"/>
    </location>
</feature>
<name>W9WFT6_9EURO</name>
<evidence type="ECO:0000256" key="14">
    <source>
        <dbReference type="ARBA" id="ARBA00038929"/>
    </source>
</evidence>
<keyword evidence="5" id="KW-0378">Hydrolase</keyword>
<evidence type="ECO:0000256" key="9">
    <source>
        <dbReference type="ARBA" id="ARBA00023180"/>
    </source>
</evidence>
<dbReference type="GO" id="GO:0071555">
    <property type="term" value="P:cell wall organization"/>
    <property type="evidence" value="ECO:0007669"/>
    <property type="project" value="UniProtKB-KW"/>
</dbReference>
<dbReference type="eggNOG" id="ENOG502QRG8">
    <property type="taxonomic scope" value="Eukaryota"/>
</dbReference>
<evidence type="ECO:0000256" key="4">
    <source>
        <dbReference type="ARBA" id="ARBA00022692"/>
    </source>
</evidence>
<comment type="caution">
    <text evidence="19">The sequence shown here is derived from an EMBL/GenBank/DDBJ whole genome shotgun (WGS) entry which is preliminary data.</text>
</comment>
<evidence type="ECO:0000256" key="2">
    <source>
        <dbReference type="ARBA" id="ARBA00005641"/>
    </source>
</evidence>
<keyword evidence="6" id="KW-0735">Signal-anchor</keyword>
<reference evidence="19 20" key="1">
    <citation type="submission" date="2013-03" db="EMBL/GenBank/DDBJ databases">
        <title>The Genome Sequence of Cladophialophora yegresii CBS 114405.</title>
        <authorList>
            <consortium name="The Broad Institute Genomics Platform"/>
            <person name="Cuomo C."/>
            <person name="de Hoog S."/>
            <person name="Gorbushina A."/>
            <person name="Walker B."/>
            <person name="Young S.K."/>
            <person name="Zeng Q."/>
            <person name="Gargeya S."/>
            <person name="Fitzgerald M."/>
            <person name="Haas B."/>
            <person name="Abouelleil A."/>
            <person name="Allen A.W."/>
            <person name="Alvarado L."/>
            <person name="Arachchi H.M."/>
            <person name="Berlin A.M."/>
            <person name="Chapman S.B."/>
            <person name="Gainer-Dewar J."/>
            <person name="Goldberg J."/>
            <person name="Griggs A."/>
            <person name="Gujja S."/>
            <person name="Hansen M."/>
            <person name="Howarth C."/>
            <person name="Imamovic A."/>
            <person name="Ireland A."/>
            <person name="Larimer J."/>
            <person name="McCowan C."/>
            <person name="Murphy C."/>
            <person name="Pearson M."/>
            <person name="Poon T.W."/>
            <person name="Priest M."/>
            <person name="Roberts A."/>
            <person name="Saif S."/>
            <person name="Shea T."/>
            <person name="Sisk P."/>
            <person name="Sykes S."/>
            <person name="Wortman J."/>
            <person name="Nusbaum C."/>
            <person name="Birren B."/>
        </authorList>
    </citation>
    <scope>NUCLEOTIDE SEQUENCE [LARGE SCALE GENOMIC DNA]</scope>
    <source>
        <strain evidence="19 20">CBS 114405</strain>
    </source>
</reference>
<feature type="region of interest" description="Disordered" evidence="16">
    <location>
        <begin position="1"/>
        <end position="197"/>
    </location>
</feature>
<keyword evidence="9" id="KW-0325">Glycoprotein</keyword>
<feature type="compositionally biased region" description="Basic and acidic residues" evidence="16">
    <location>
        <begin position="71"/>
        <end position="91"/>
    </location>
</feature>
<protein>
    <recommendedName>
        <fullName evidence="14">glucan 1,3-beta-glucosidase</fullName>
        <ecNumber evidence="14">3.2.1.58</ecNumber>
    </recommendedName>
    <alternativeName>
        <fullName evidence="15">Exo-1,3-beta-glucanase D</fullName>
    </alternativeName>
</protein>
<evidence type="ECO:0000313" key="20">
    <source>
        <dbReference type="Proteomes" id="UP000019473"/>
    </source>
</evidence>
<evidence type="ECO:0000256" key="5">
    <source>
        <dbReference type="ARBA" id="ARBA00022801"/>
    </source>
</evidence>
<evidence type="ECO:0000256" key="17">
    <source>
        <dbReference type="SAM" id="Phobius"/>
    </source>
</evidence>
<feature type="compositionally biased region" description="Low complexity" evidence="16">
    <location>
        <begin position="15"/>
        <end position="39"/>
    </location>
</feature>
<dbReference type="VEuPathDB" id="FungiDB:A1O7_00175"/>
<dbReference type="SUPFAM" id="SSF51445">
    <property type="entry name" value="(Trans)glycosidases"/>
    <property type="match status" value="1"/>
</dbReference>
<dbReference type="Gene3D" id="3.20.20.80">
    <property type="entry name" value="Glycosidases"/>
    <property type="match status" value="1"/>
</dbReference>
<evidence type="ECO:0000256" key="7">
    <source>
        <dbReference type="ARBA" id="ARBA00022989"/>
    </source>
</evidence>
<dbReference type="InterPro" id="IPR001547">
    <property type="entry name" value="Glyco_hydro_5"/>
</dbReference>
<evidence type="ECO:0000256" key="16">
    <source>
        <dbReference type="SAM" id="MobiDB-lite"/>
    </source>
</evidence>
<dbReference type="OrthoDB" id="62120at2759"/>
<dbReference type="InterPro" id="IPR017853">
    <property type="entry name" value="GH"/>
</dbReference>
<evidence type="ECO:0000256" key="13">
    <source>
        <dbReference type="ARBA" id="ARBA00037126"/>
    </source>
</evidence>
<feature type="compositionally biased region" description="Polar residues" evidence="16">
    <location>
        <begin position="106"/>
        <end position="116"/>
    </location>
</feature>
<dbReference type="AlphaFoldDB" id="W9WFT6"/>
<comment type="function">
    <text evidence="13">Glucosidase involved in the degradation of cellulosic biomass. Active on lichenan.</text>
</comment>
<dbReference type="GeneID" id="19174792"/>
<dbReference type="InterPro" id="IPR050386">
    <property type="entry name" value="Glycosyl_hydrolase_5"/>
</dbReference>
<dbReference type="GO" id="GO:0005886">
    <property type="term" value="C:plasma membrane"/>
    <property type="evidence" value="ECO:0007669"/>
    <property type="project" value="UniProtKB-SubCell"/>
</dbReference>
<feature type="compositionally biased region" description="Low complexity" evidence="16">
    <location>
        <begin position="117"/>
        <end position="127"/>
    </location>
</feature>
<evidence type="ECO:0000256" key="15">
    <source>
        <dbReference type="ARBA" id="ARBA00041260"/>
    </source>
</evidence>
<evidence type="ECO:0000256" key="10">
    <source>
        <dbReference type="ARBA" id="ARBA00023295"/>
    </source>
</evidence>
<evidence type="ECO:0000256" key="12">
    <source>
        <dbReference type="ARBA" id="ARBA00036824"/>
    </source>
</evidence>
<dbReference type="PANTHER" id="PTHR31297:SF34">
    <property type="entry name" value="GLUCAN 1,3-BETA-GLUCOSIDASE 2"/>
    <property type="match status" value="1"/>
</dbReference>
<dbReference type="PANTHER" id="PTHR31297">
    <property type="entry name" value="GLUCAN ENDO-1,6-BETA-GLUCOSIDASE B"/>
    <property type="match status" value="1"/>
</dbReference>
<evidence type="ECO:0000313" key="19">
    <source>
        <dbReference type="EMBL" id="EXJ63840.1"/>
    </source>
</evidence>
<accession>W9WFT6</accession>
<dbReference type="RefSeq" id="XP_007752407.1">
    <property type="nucleotide sequence ID" value="XM_007754217.1"/>
</dbReference>
<feature type="domain" description="Glycoside hydrolase family 5" evidence="18">
    <location>
        <begin position="385"/>
        <end position="586"/>
    </location>
</feature>
<comment type="subcellular location">
    <subcellularLocation>
        <location evidence="1">Cell membrane</location>
        <topology evidence="1">Single-pass type II membrane protein</topology>
    </subcellularLocation>
</comment>
<comment type="similarity">
    <text evidence="2">Belongs to the glycosyl hydrolase 5 (cellulase A) family.</text>
</comment>
<dbReference type="Proteomes" id="UP000019473">
    <property type="component" value="Unassembled WGS sequence"/>
</dbReference>
<keyword evidence="3" id="KW-1003">Cell membrane</keyword>
<feature type="compositionally biased region" description="Basic residues" evidence="16">
    <location>
        <begin position="184"/>
        <end position="193"/>
    </location>
</feature>
<keyword evidence="11" id="KW-0961">Cell wall biogenesis/degradation</keyword>
<dbReference type="FunFam" id="3.20.20.80:FF:000033">
    <property type="entry name" value="Glucan 1,3-beta-glucosidase A"/>
    <property type="match status" value="1"/>
</dbReference>
<feature type="region of interest" description="Disordered" evidence="16">
    <location>
        <begin position="245"/>
        <end position="278"/>
    </location>
</feature>
<keyword evidence="8 17" id="KW-0472">Membrane</keyword>
<dbReference type="GO" id="GO:0005576">
    <property type="term" value="C:extracellular region"/>
    <property type="evidence" value="ECO:0007669"/>
    <property type="project" value="TreeGrafter"/>
</dbReference>
<evidence type="ECO:0000259" key="18">
    <source>
        <dbReference type="Pfam" id="PF00150"/>
    </source>
</evidence>
<evidence type="ECO:0000256" key="6">
    <source>
        <dbReference type="ARBA" id="ARBA00022968"/>
    </source>
</evidence>
<dbReference type="EMBL" id="AMGW01000001">
    <property type="protein sequence ID" value="EXJ63840.1"/>
    <property type="molecule type" value="Genomic_DNA"/>
</dbReference>
<evidence type="ECO:0000256" key="8">
    <source>
        <dbReference type="ARBA" id="ARBA00023136"/>
    </source>
</evidence>
<evidence type="ECO:0000256" key="11">
    <source>
        <dbReference type="ARBA" id="ARBA00023316"/>
    </source>
</evidence>
<dbReference type="Pfam" id="PF00150">
    <property type="entry name" value="Cellulase"/>
    <property type="match status" value="1"/>
</dbReference>
<dbReference type="GO" id="GO:0004338">
    <property type="term" value="F:glucan exo-1,3-beta-glucosidase activity"/>
    <property type="evidence" value="ECO:0007669"/>
    <property type="project" value="UniProtKB-EC"/>
</dbReference>
<dbReference type="STRING" id="1182544.W9WFT6"/>
<evidence type="ECO:0000256" key="1">
    <source>
        <dbReference type="ARBA" id="ARBA00004401"/>
    </source>
</evidence>
<organism evidence="19 20">
    <name type="scientific">Cladophialophora yegresii CBS 114405</name>
    <dbReference type="NCBI Taxonomy" id="1182544"/>
    <lineage>
        <taxon>Eukaryota</taxon>
        <taxon>Fungi</taxon>
        <taxon>Dikarya</taxon>
        <taxon>Ascomycota</taxon>
        <taxon>Pezizomycotina</taxon>
        <taxon>Eurotiomycetes</taxon>
        <taxon>Chaetothyriomycetidae</taxon>
        <taxon>Chaetothyriales</taxon>
        <taxon>Herpotrichiellaceae</taxon>
        <taxon>Cladophialophora</taxon>
    </lineage>
</organism>
<feature type="compositionally biased region" description="Low complexity" evidence="16">
    <location>
        <begin position="245"/>
        <end position="264"/>
    </location>
</feature>
<feature type="compositionally biased region" description="Basic and acidic residues" evidence="16">
    <location>
        <begin position="1"/>
        <end position="14"/>
    </location>
</feature>
<keyword evidence="4 17" id="KW-0812">Transmembrane</keyword>
<dbReference type="EC" id="3.2.1.58" evidence="14"/>
<proteinExistence type="inferred from homology"/>
<evidence type="ECO:0000256" key="3">
    <source>
        <dbReference type="ARBA" id="ARBA00022475"/>
    </source>
</evidence>